<evidence type="ECO:0000256" key="2">
    <source>
        <dbReference type="ARBA" id="ARBA00023015"/>
    </source>
</evidence>
<evidence type="ECO:0000256" key="3">
    <source>
        <dbReference type="ARBA" id="ARBA00023125"/>
    </source>
</evidence>
<dbReference type="GO" id="GO:0000976">
    <property type="term" value="F:transcription cis-regulatory region binding"/>
    <property type="evidence" value="ECO:0007669"/>
    <property type="project" value="TreeGrafter"/>
</dbReference>
<keyword evidence="1" id="KW-0678">Repressor</keyword>
<dbReference type="InterPro" id="IPR000843">
    <property type="entry name" value="HTH_LacI"/>
</dbReference>
<dbReference type="CDD" id="cd01392">
    <property type="entry name" value="HTH_LacI"/>
    <property type="match status" value="1"/>
</dbReference>
<dbReference type="PROSITE" id="PS00356">
    <property type="entry name" value="HTH_LACI_1"/>
    <property type="match status" value="1"/>
</dbReference>
<keyword evidence="4" id="KW-0804">Transcription</keyword>
<dbReference type="PANTHER" id="PTHR30146:SF95">
    <property type="entry name" value="RIBOSE OPERON REPRESSOR"/>
    <property type="match status" value="1"/>
</dbReference>
<keyword evidence="2" id="KW-0805">Transcription regulation</keyword>
<dbReference type="InterPro" id="IPR046335">
    <property type="entry name" value="LacI/GalR-like_sensor"/>
</dbReference>
<dbReference type="SUPFAM" id="SSF47413">
    <property type="entry name" value="lambda repressor-like DNA-binding domains"/>
    <property type="match status" value="1"/>
</dbReference>
<dbReference type="AlphaFoldDB" id="A0A1I1HST7"/>
<dbReference type="EMBL" id="FOLT01000004">
    <property type="protein sequence ID" value="SFC26956.1"/>
    <property type="molecule type" value="Genomic_DNA"/>
</dbReference>
<sequence length="336" mass="37225">MTKWVKRMVTIKEVAKHAGVSVATVSRALNKNGYVSDEARKKVEAAIRELEYYPNEVARSLFQKTSKMIGLLLPDISNPYFPLLMKGIEESARENGYSVILGNVEEGSELGEDYMTLFAQQNVAGVLSAVEGTLSHGSSMPIVMLDRVLEEDDFAVYTNDVKGGKLAAQAVLDRDPGNVLIIAGPKSVPGAIDRLIGILSVLNPSDVTYQIYETTSYTIEEAEETARNIFIKYKKIDSVIASNDLFALAVMKEAQQKGLRIPDDIQVIGYDDIPFSQLIYPGLTTISQPAFKLGYQAADLLVSRIRKNKIEEKRIKLDPKLVIRDSLREKMESEDG</sequence>
<dbReference type="Pfam" id="PF00356">
    <property type="entry name" value="LacI"/>
    <property type="match status" value="1"/>
</dbReference>
<dbReference type="Proteomes" id="UP000199612">
    <property type="component" value="Unassembled WGS sequence"/>
</dbReference>
<feature type="domain" description="HTH lacI-type" evidence="5">
    <location>
        <begin position="9"/>
        <end position="63"/>
    </location>
</feature>
<dbReference type="InterPro" id="IPR010982">
    <property type="entry name" value="Lambda_DNA-bd_dom_sf"/>
</dbReference>
<dbReference type="Gene3D" id="1.10.260.40">
    <property type="entry name" value="lambda repressor-like DNA-binding domains"/>
    <property type="match status" value="1"/>
</dbReference>
<evidence type="ECO:0000259" key="5">
    <source>
        <dbReference type="PROSITE" id="PS50932"/>
    </source>
</evidence>
<keyword evidence="7" id="KW-1185">Reference proteome</keyword>
<dbReference type="GO" id="GO:0003700">
    <property type="term" value="F:DNA-binding transcription factor activity"/>
    <property type="evidence" value="ECO:0007669"/>
    <property type="project" value="TreeGrafter"/>
</dbReference>
<dbReference type="SMART" id="SM00354">
    <property type="entry name" value="HTH_LACI"/>
    <property type="match status" value="1"/>
</dbReference>
<name>A0A1I1HST7_9LACT</name>
<evidence type="ECO:0000256" key="1">
    <source>
        <dbReference type="ARBA" id="ARBA00022491"/>
    </source>
</evidence>
<dbReference type="Pfam" id="PF13377">
    <property type="entry name" value="Peripla_BP_3"/>
    <property type="match status" value="1"/>
</dbReference>
<reference evidence="7" key="1">
    <citation type="submission" date="2016-10" db="EMBL/GenBank/DDBJ databases">
        <authorList>
            <person name="Varghese N."/>
            <person name="Submissions S."/>
        </authorList>
    </citation>
    <scope>NUCLEOTIDE SEQUENCE [LARGE SCALE GENOMIC DNA]</scope>
    <source>
        <strain evidence="7">DSM 23664</strain>
    </source>
</reference>
<dbReference type="PROSITE" id="PS50932">
    <property type="entry name" value="HTH_LACI_2"/>
    <property type="match status" value="1"/>
</dbReference>
<organism evidence="6 7">
    <name type="scientific">Alkalibacterium subtropicum</name>
    <dbReference type="NCBI Taxonomy" id="753702"/>
    <lineage>
        <taxon>Bacteria</taxon>
        <taxon>Bacillati</taxon>
        <taxon>Bacillota</taxon>
        <taxon>Bacilli</taxon>
        <taxon>Lactobacillales</taxon>
        <taxon>Carnobacteriaceae</taxon>
        <taxon>Alkalibacterium</taxon>
    </lineage>
</organism>
<evidence type="ECO:0000313" key="6">
    <source>
        <dbReference type="EMBL" id="SFC26956.1"/>
    </source>
</evidence>
<dbReference type="InterPro" id="IPR028082">
    <property type="entry name" value="Peripla_BP_I"/>
</dbReference>
<protein>
    <submittedName>
        <fullName evidence="6">Transcriptional regulator, LacI family</fullName>
    </submittedName>
</protein>
<gene>
    <name evidence="6" type="ORF">SAMN04488102_104183</name>
</gene>
<dbReference type="PANTHER" id="PTHR30146">
    <property type="entry name" value="LACI-RELATED TRANSCRIPTIONAL REPRESSOR"/>
    <property type="match status" value="1"/>
</dbReference>
<accession>A0A1I1HST7</accession>
<keyword evidence="3" id="KW-0238">DNA-binding</keyword>
<dbReference type="SUPFAM" id="SSF53822">
    <property type="entry name" value="Periplasmic binding protein-like I"/>
    <property type="match status" value="1"/>
</dbReference>
<evidence type="ECO:0000256" key="4">
    <source>
        <dbReference type="ARBA" id="ARBA00023163"/>
    </source>
</evidence>
<proteinExistence type="predicted"/>
<dbReference type="Gene3D" id="3.40.50.2300">
    <property type="match status" value="2"/>
</dbReference>
<dbReference type="STRING" id="753702.SAMN04488102_104183"/>
<evidence type="ECO:0000313" key="7">
    <source>
        <dbReference type="Proteomes" id="UP000199612"/>
    </source>
</evidence>
<dbReference type="CDD" id="cd06291">
    <property type="entry name" value="PBP1_Qymf-like"/>
    <property type="match status" value="1"/>
</dbReference>
<dbReference type="PRINTS" id="PR00036">
    <property type="entry name" value="HTHLACI"/>
</dbReference>